<dbReference type="Proteomes" id="UP001172159">
    <property type="component" value="Unassembled WGS sequence"/>
</dbReference>
<accession>A0AA40EDM9</accession>
<reference evidence="1" key="1">
    <citation type="submission" date="2023-06" db="EMBL/GenBank/DDBJ databases">
        <title>Genome-scale phylogeny and comparative genomics of the fungal order Sordariales.</title>
        <authorList>
            <consortium name="Lawrence Berkeley National Laboratory"/>
            <person name="Hensen N."/>
            <person name="Bonometti L."/>
            <person name="Westerberg I."/>
            <person name="Brannstrom I.O."/>
            <person name="Guillou S."/>
            <person name="Cros-Aarteil S."/>
            <person name="Calhoun S."/>
            <person name="Haridas S."/>
            <person name="Kuo A."/>
            <person name="Mondo S."/>
            <person name="Pangilinan J."/>
            <person name="Riley R."/>
            <person name="Labutti K."/>
            <person name="Andreopoulos B."/>
            <person name="Lipzen A."/>
            <person name="Chen C."/>
            <person name="Yanf M."/>
            <person name="Daum C."/>
            <person name="Ng V."/>
            <person name="Clum A."/>
            <person name="Steindorff A."/>
            <person name="Ohm R."/>
            <person name="Martin F."/>
            <person name="Silar P."/>
            <person name="Natvig D."/>
            <person name="Lalanne C."/>
            <person name="Gautier V."/>
            <person name="Ament-Velasquez S.L."/>
            <person name="Kruys A."/>
            <person name="Hutchinson M.I."/>
            <person name="Powell A.J."/>
            <person name="Barry K."/>
            <person name="Miller A.N."/>
            <person name="Grigoriev I.V."/>
            <person name="Debuchy R."/>
            <person name="Gladieux P."/>
            <person name="Thoren M.H."/>
            <person name="Johannesson H."/>
        </authorList>
    </citation>
    <scope>NUCLEOTIDE SEQUENCE</scope>
    <source>
        <strain evidence="1">CBS 540.89</strain>
    </source>
</reference>
<proteinExistence type="predicted"/>
<name>A0AA40EDM9_9PEZI</name>
<dbReference type="EMBL" id="JAUKTV010000006">
    <property type="protein sequence ID" value="KAK0736085.1"/>
    <property type="molecule type" value="Genomic_DNA"/>
</dbReference>
<dbReference type="AlphaFoldDB" id="A0AA40EDM9"/>
<comment type="caution">
    <text evidence="1">The sequence shown here is derived from an EMBL/GenBank/DDBJ whole genome shotgun (WGS) entry which is preliminary data.</text>
</comment>
<sequence>MSPSAHYFCCFFLYVHNCVCITYNVHTYIHTEPCSHMIPTPPGHRPHPVLSPYASPSRGLISELNPAE</sequence>
<keyword evidence="2" id="KW-1185">Reference proteome</keyword>
<gene>
    <name evidence="1" type="ORF">B0T21DRAFT_401702</name>
</gene>
<protein>
    <submittedName>
        <fullName evidence="1">Uncharacterized protein</fullName>
    </submittedName>
</protein>
<evidence type="ECO:0000313" key="2">
    <source>
        <dbReference type="Proteomes" id="UP001172159"/>
    </source>
</evidence>
<organism evidence="1 2">
    <name type="scientific">Apiosordaria backusii</name>
    <dbReference type="NCBI Taxonomy" id="314023"/>
    <lineage>
        <taxon>Eukaryota</taxon>
        <taxon>Fungi</taxon>
        <taxon>Dikarya</taxon>
        <taxon>Ascomycota</taxon>
        <taxon>Pezizomycotina</taxon>
        <taxon>Sordariomycetes</taxon>
        <taxon>Sordariomycetidae</taxon>
        <taxon>Sordariales</taxon>
        <taxon>Lasiosphaeriaceae</taxon>
        <taxon>Apiosordaria</taxon>
    </lineage>
</organism>
<evidence type="ECO:0000313" key="1">
    <source>
        <dbReference type="EMBL" id="KAK0736085.1"/>
    </source>
</evidence>